<keyword evidence="2" id="KW-1185">Reference proteome</keyword>
<name>A0ABQ8AKA6_BRANA</name>
<evidence type="ECO:0000313" key="2">
    <source>
        <dbReference type="Proteomes" id="UP000824890"/>
    </source>
</evidence>
<proteinExistence type="predicted"/>
<evidence type="ECO:0000313" key="1">
    <source>
        <dbReference type="EMBL" id="KAH0892940.1"/>
    </source>
</evidence>
<comment type="caution">
    <text evidence="1">The sequence shown here is derived from an EMBL/GenBank/DDBJ whole genome shotgun (WGS) entry which is preliminary data.</text>
</comment>
<protein>
    <submittedName>
        <fullName evidence="1">Uncharacterized protein</fullName>
    </submittedName>
</protein>
<reference evidence="1 2" key="1">
    <citation type="submission" date="2021-05" db="EMBL/GenBank/DDBJ databases">
        <title>Genome Assembly of Synthetic Allotetraploid Brassica napus Reveals Homoeologous Exchanges between Subgenomes.</title>
        <authorList>
            <person name="Davis J.T."/>
        </authorList>
    </citation>
    <scope>NUCLEOTIDE SEQUENCE [LARGE SCALE GENOMIC DNA]</scope>
    <source>
        <strain evidence="2">cv. Da-Ae</strain>
        <tissue evidence="1">Seedling</tissue>
    </source>
</reference>
<accession>A0ABQ8AKA6</accession>
<dbReference type="EMBL" id="JAGKQM010000013">
    <property type="protein sequence ID" value="KAH0892940.1"/>
    <property type="molecule type" value="Genomic_DNA"/>
</dbReference>
<sequence length="431" mass="47811">MPPNLWMPFRDASSAGKLCASSAGDNLVLLVIVTQLSKSSQIISCVVQNPVTGEQFIFSAIYASNFTADRQTLWAEIRATQGAYSHLNMPWILIEHDQFLPTVQRVGDPSRPLFHSRTVLQMFHTKLKLLKFHLRALNRTQYGDISTKTREAYASLCDKHNEVLLNPSDESFRAAAGALDRWNHLVAIEEKFYKQKYCWDMNTCFFHQEVQSRNSKNAIKSLLSSSRGCGTLSALPRDLARCPVGFVGRNSSSIESSIYEDGKGTLLIQGSAAEVGMEVGVLPIRYLGLPLTNQALTKVDYEPLLDKIRKTLLGWTNKTLMLAVCSCFRKLIDITGSLGTLYLGIPRDDRVCDTVVNGEWKISRRSRLHGDMGRCILAKEPPDIGGGSNAVWRYELCSDPLGVPSDSVSNLASNQLAGNITDVSTDLLNYL</sequence>
<dbReference type="Proteomes" id="UP000824890">
    <property type="component" value="Unassembled WGS sequence"/>
</dbReference>
<gene>
    <name evidence="1" type="ORF">HID58_055369</name>
</gene>
<organism evidence="1 2">
    <name type="scientific">Brassica napus</name>
    <name type="common">Rape</name>
    <dbReference type="NCBI Taxonomy" id="3708"/>
    <lineage>
        <taxon>Eukaryota</taxon>
        <taxon>Viridiplantae</taxon>
        <taxon>Streptophyta</taxon>
        <taxon>Embryophyta</taxon>
        <taxon>Tracheophyta</taxon>
        <taxon>Spermatophyta</taxon>
        <taxon>Magnoliopsida</taxon>
        <taxon>eudicotyledons</taxon>
        <taxon>Gunneridae</taxon>
        <taxon>Pentapetalae</taxon>
        <taxon>rosids</taxon>
        <taxon>malvids</taxon>
        <taxon>Brassicales</taxon>
        <taxon>Brassicaceae</taxon>
        <taxon>Brassiceae</taxon>
        <taxon>Brassica</taxon>
    </lineage>
</organism>